<sequence length="829" mass="93545">MDGSEPYQGPLTRPRTSDTGAAVLGSDGEDKDHIGHDAERPPSSPSSFSDSDSDSHTSWLTQASLQPLRVVVAPFVEPPASEEHAEWHKLRSFLYLLRFGSRESPHRVPAVVEALDRTQASVLDLLAEWWSGRPYDTALPAIKRHQFLLALSASDRETFCFHFNELKDLCFERDLVYLNDAGRMRQLSYNGDSCNCKQSIQFLERSKEDMLESTGASYHKTMFSLYYIEFDPSAQWQDLDVDIATVRDFASGRAALERIGLRALIQVSSFDNAGTACPPNPKVKDFLRPLPSILNPCHWLSSDEPVGLPYYLWDIELRRTVETAGLRGPDIRYAIISHTWGRLREGCATESVRGVPWQVPKLTSYDVKQLPELIMDAGFAEPYLWLDLFCIPQEMSVDWQARICKAELPRQLAIFRNSSAAAIWMNDVASWDNTAEAAAWLGLRFLKRSYEDSSVIYQDLCEAYDALETATQSASSRCDLMDRTEPVEEVAQRTMAPAWFTSLWTLQEIIIRPDMILLDKQWRPLTVGNELLITFDSLITLLNELSDIQDAPTGVATLISGYEDHQMHLLARNSRLDCLILGVHRQSTSPRAPAVMSALGATSWFRGQTLRQFQSPEDADRLVLGLYPLDFVQEVRKLVGAPFFSCSNTVATLVIDEDTAEPAPGYPLRGTMLPFMPIPSGLLKSYVHPHKDHVGDFHDPTVRRWRVQLDGSVFLPRVAVIASNTMVLKTPFQAKCWMESNDPEDTTSRHTVSRTFPLQEWICKFSGEAHAICTVFHYERMAGIILHRVKDSEAFVKAGTFDHDWAGRDDHAKIALPFRTVCDVGWHVL</sequence>
<dbReference type="Proteomes" id="UP000654913">
    <property type="component" value="Chromosome 8"/>
</dbReference>
<feature type="region of interest" description="Disordered" evidence="1">
    <location>
        <begin position="1"/>
        <end position="57"/>
    </location>
</feature>
<accession>A0A7R8AVA7</accession>
<organism evidence="3 4">
    <name type="scientific">Aspergillus puulaauensis</name>
    <dbReference type="NCBI Taxonomy" id="1220207"/>
    <lineage>
        <taxon>Eukaryota</taxon>
        <taxon>Fungi</taxon>
        <taxon>Dikarya</taxon>
        <taxon>Ascomycota</taxon>
        <taxon>Pezizomycotina</taxon>
        <taxon>Eurotiomycetes</taxon>
        <taxon>Eurotiomycetidae</taxon>
        <taxon>Eurotiales</taxon>
        <taxon>Aspergillaceae</taxon>
        <taxon>Aspergillus</taxon>
    </lineage>
</organism>
<protein>
    <recommendedName>
        <fullName evidence="2">Heterokaryon incompatibility domain-containing protein</fullName>
    </recommendedName>
</protein>
<evidence type="ECO:0000313" key="3">
    <source>
        <dbReference type="EMBL" id="BCS30698.1"/>
    </source>
</evidence>
<dbReference type="AlphaFoldDB" id="A0A7R8AVA7"/>
<dbReference type="RefSeq" id="XP_041562884.1">
    <property type="nucleotide sequence ID" value="XM_041697344.1"/>
</dbReference>
<feature type="domain" description="Heterokaryon incompatibility" evidence="2">
    <location>
        <begin position="333"/>
        <end position="508"/>
    </location>
</feature>
<name>A0A7R8AVA7_9EURO</name>
<evidence type="ECO:0000313" key="4">
    <source>
        <dbReference type="Proteomes" id="UP000654913"/>
    </source>
</evidence>
<feature type="compositionally biased region" description="Basic and acidic residues" evidence="1">
    <location>
        <begin position="28"/>
        <end position="40"/>
    </location>
</feature>
<dbReference type="Pfam" id="PF06985">
    <property type="entry name" value="HET"/>
    <property type="match status" value="1"/>
</dbReference>
<evidence type="ECO:0000256" key="1">
    <source>
        <dbReference type="SAM" id="MobiDB-lite"/>
    </source>
</evidence>
<dbReference type="EMBL" id="AP024450">
    <property type="protein sequence ID" value="BCS30698.1"/>
    <property type="molecule type" value="Genomic_DNA"/>
</dbReference>
<proteinExistence type="predicted"/>
<reference evidence="3" key="1">
    <citation type="submission" date="2021-01" db="EMBL/GenBank/DDBJ databases">
        <authorList>
            <consortium name="Aspergillus puulaauensis MK2 genome sequencing consortium"/>
            <person name="Kazuki M."/>
            <person name="Futagami T."/>
        </authorList>
    </citation>
    <scope>NUCLEOTIDE SEQUENCE</scope>
    <source>
        <strain evidence="3">MK2</strain>
    </source>
</reference>
<gene>
    <name evidence="3" type="ORF">APUU_81001S</name>
</gene>
<dbReference type="OrthoDB" id="4507626at2759"/>
<keyword evidence="4" id="KW-1185">Reference proteome</keyword>
<evidence type="ECO:0000259" key="2">
    <source>
        <dbReference type="Pfam" id="PF06985"/>
    </source>
</evidence>
<dbReference type="KEGG" id="apuu:APUU_81001S"/>
<dbReference type="GeneID" id="64980695"/>
<dbReference type="InterPro" id="IPR010730">
    <property type="entry name" value="HET"/>
</dbReference>
<reference evidence="3" key="2">
    <citation type="submission" date="2021-02" db="EMBL/GenBank/DDBJ databases">
        <title>Aspergillus puulaauensis MK2 genome sequence.</title>
        <authorList>
            <person name="Futagami T."/>
            <person name="Mori K."/>
            <person name="Kadooka C."/>
            <person name="Tanaka T."/>
        </authorList>
    </citation>
    <scope>NUCLEOTIDE SEQUENCE</scope>
    <source>
        <strain evidence="3">MK2</strain>
    </source>
</reference>